<accession>A0A6B9ZD48</accession>
<evidence type="ECO:0000256" key="3">
    <source>
        <dbReference type="SAM" id="SignalP"/>
    </source>
</evidence>
<gene>
    <name evidence="4" type="ORF">GWR21_08755</name>
</gene>
<protein>
    <recommendedName>
        <fullName evidence="6">Outer membrane protein beta-barrel domain-containing protein</fullName>
    </recommendedName>
</protein>
<keyword evidence="2" id="KW-0472">Membrane</keyword>
<proteinExistence type="predicted"/>
<dbReference type="EMBL" id="CP048113">
    <property type="protein sequence ID" value="QHS59679.1"/>
    <property type="molecule type" value="Genomic_DNA"/>
</dbReference>
<feature type="transmembrane region" description="Helical" evidence="2">
    <location>
        <begin position="109"/>
        <end position="130"/>
    </location>
</feature>
<name>A0A6B9ZD48_9BACT</name>
<dbReference type="Proteomes" id="UP000476411">
    <property type="component" value="Chromosome"/>
</dbReference>
<keyword evidence="2" id="KW-1133">Transmembrane helix</keyword>
<evidence type="ECO:0000256" key="2">
    <source>
        <dbReference type="SAM" id="Phobius"/>
    </source>
</evidence>
<dbReference type="AlphaFoldDB" id="A0A6B9ZD48"/>
<dbReference type="RefSeq" id="WP_162331374.1">
    <property type="nucleotide sequence ID" value="NZ_CP048113.1"/>
</dbReference>
<feature type="chain" id="PRO_5025501189" description="Outer membrane protein beta-barrel domain-containing protein" evidence="3">
    <location>
        <begin position="22"/>
        <end position="546"/>
    </location>
</feature>
<evidence type="ECO:0000313" key="5">
    <source>
        <dbReference type="Proteomes" id="UP000476411"/>
    </source>
</evidence>
<organism evidence="4 5">
    <name type="scientific">Chitinophaga agri</name>
    <dbReference type="NCBI Taxonomy" id="2703787"/>
    <lineage>
        <taxon>Bacteria</taxon>
        <taxon>Pseudomonadati</taxon>
        <taxon>Bacteroidota</taxon>
        <taxon>Chitinophagia</taxon>
        <taxon>Chitinophagales</taxon>
        <taxon>Chitinophagaceae</taxon>
        <taxon>Chitinophaga</taxon>
    </lineage>
</organism>
<keyword evidence="2" id="KW-0812">Transmembrane</keyword>
<feature type="signal peptide" evidence="3">
    <location>
        <begin position="1"/>
        <end position="21"/>
    </location>
</feature>
<keyword evidence="3" id="KW-0732">Signal</keyword>
<sequence>MNVRKTLLMLLCMGIPVLAFSQSDTTRKKVPLFKKPANTTKLELTFAQREYYSQKYGTQIVYIPGVRINDARPVPVDRHGNILRRYYTKAPLASEQLDLMNQQRRRGNYQLVTGLVGGSFIFFSGVVAAAKTEKSAPMWIRMGIGGTMMFSGIGLKWYHSKRAEGHLRESFNIYNAQYYKAPAQDTSAKEGMAAKTARTGTPETAEEKHEDPQQDLYPEYRDTVYYVKLRNTPQNSGMVGIVLTPLTVDLNKTNLNFMAGIGAYYTYRSDVGISAQYNFAYVDNLSGENGATKPSDWQSYGIPLKYKKATRLDLQVKVPVLRFMREGAYHLTMGRNSMGTIETGRVQGKVMRALTARMGYIIDNRIQEYSVNGGIPYQTTTPGYQYPGAEYPEQFSNLPTSSAMLQSGIITLGVGWSTFWDMKIKLNDPDYHGRRRESAQSDLYFDILYAHQLSLQDMVYWHDVRDNWTQVHESIPQRINLDGTPLRKVGARIGAQVISCYRRNFGLKIGAEAGMNPGLRMPAINDQLYFRLTWGLVFGGRIASVK</sequence>
<reference evidence="4 5" key="1">
    <citation type="submission" date="2020-01" db="EMBL/GenBank/DDBJ databases">
        <title>Complete genome sequence of Chitinophaga sp. H33E-04 isolated from quinoa roots.</title>
        <authorList>
            <person name="Weon H.-Y."/>
            <person name="Lee S.A."/>
        </authorList>
    </citation>
    <scope>NUCLEOTIDE SEQUENCE [LARGE SCALE GENOMIC DNA]</scope>
    <source>
        <strain evidence="4 5">H33E-04</strain>
    </source>
</reference>
<evidence type="ECO:0000256" key="1">
    <source>
        <dbReference type="SAM" id="MobiDB-lite"/>
    </source>
</evidence>
<keyword evidence="5" id="KW-1185">Reference proteome</keyword>
<dbReference type="KEGG" id="chih:GWR21_08755"/>
<feature type="region of interest" description="Disordered" evidence="1">
    <location>
        <begin position="189"/>
        <end position="213"/>
    </location>
</feature>
<evidence type="ECO:0008006" key="6">
    <source>
        <dbReference type="Google" id="ProtNLM"/>
    </source>
</evidence>
<evidence type="ECO:0000313" key="4">
    <source>
        <dbReference type="EMBL" id="QHS59679.1"/>
    </source>
</evidence>